<name>K0Q6L7_9HYPH</name>
<dbReference type="Proteomes" id="UP000009319">
    <property type="component" value="Unassembled WGS sequence"/>
</dbReference>
<sequence>MFSSGIRKLRKFGSCKRLLFARTVAEAGRVADYTTAGKRNGKHTYPEAFGSRRLSQIKILLLF</sequence>
<dbReference type="STRING" id="1211777.BN77_p2170001"/>
<evidence type="ECO:0000313" key="2">
    <source>
        <dbReference type="Proteomes" id="UP000009319"/>
    </source>
</evidence>
<protein>
    <submittedName>
        <fullName evidence="1">Uncharacterized protein</fullName>
    </submittedName>
</protein>
<dbReference type="EMBL" id="CANI01000080">
    <property type="protein sequence ID" value="CCM80079.1"/>
    <property type="molecule type" value="Genomic_DNA"/>
</dbReference>
<dbReference type="HOGENOM" id="CLU_2882879_0_0_5"/>
<organism evidence="1 2">
    <name type="scientific">Rhizobium mesoamericanum STM3625</name>
    <dbReference type="NCBI Taxonomy" id="1211777"/>
    <lineage>
        <taxon>Bacteria</taxon>
        <taxon>Pseudomonadati</taxon>
        <taxon>Pseudomonadota</taxon>
        <taxon>Alphaproteobacteria</taxon>
        <taxon>Hyphomicrobiales</taxon>
        <taxon>Rhizobiaceae</taxon>
        <taxon>Rhizobium/Agrobacterium group</taxon>
        <taxon>Rhizobium</taxon>
    </lineage>
</organism>
<dbReference type="AlphaFoldDB" id="K0Q6L7"/>
<evidence type="ECO:0000313" key="1">
    <source>
        <dbReference type="EMBL" id="CCM80079.1"/>
    </source>
</evidence>
<comment type="caution">
    <text evidence="1">The sequence shown here is derived from an EMBL/GenBank/DDBJ whole genome shotgun (WGS) entry which is preliminary data.</text>
</comment>
<accession>K0Q6L7</accession>
<keyword evidence="2" id="KW-1185">Reference proteome</keyword>
<reference evidence="1 2" key="1">
    <citation type="journal article" date="2013" name="Genome Announc.">
        <title>Draft Genome Sequence of Rhizobium mesoamericanum STM3625, a Nitrogen-Fixing Symbiont of Mimosa pudica Isolated in French Guiana (South America).</title>
        <authorList>
            <person name="Moulin L."/>
            <person name="Mornico D."/>
            <person name="Melkonian R."/>
            <person name="Klonowska A."/>
        </authorList>
    </citation>
    <scope>NUCLEOTIDE SEQUENCE [LARGE SCALE GENOMIC DNA]</scope>
    <source>
        <strain evidence="1 2">STM3625</strain>
    </source>
</reference>
<gene>
    <name evidence="1" type="ORF">BN77_p2170001</name>
</gene>
<proteinExistence type="predicted"/>